<dbReference type="PROSITE" id="PS50893">
    <property type="entry name" value="ABC_TRANSPORTER_2"/>
    <property type="match status" value="1"/>
</dbReference>
<dbReference type="InterPro" id="IPR027417">
    <property type="entry name" value="P-loop_NTPase"/>
</dbReference>
<comment type="function">
    <text evidence="5">Part of the ABC transporter complex HmuTUV involved in hemin import. Responsible for energy coupling to the transport system.</text>
</comment>
<organism evidence="7 8">
    <name type="scientific">Marinifilum breve</name>
    <dbReference type="NCBI Taxonomy" id="2184082"/>
    <lineage>
        <taxon>Bacteria</taxon>
        <taxon>Pseudomonadati</taxon>
        <taxon>Bacteroidota</taxon>
        <taxon>Bacteroidia</taxon>
        <taxon>Marinilabiliales</taxon>
        <taxon>Marinifilaceae</taxon>
    </lineage>
</organism>
<feature type="domain" description="ABC transporter" evidence="6">
    <location>
        <begin position="7"/>
        <end position="247"/>
    </location>
</feature>
<dbReference type="PANTHER" id="PTHR42794">
    <property type="entry name" value="HEMIN IMPORT ATP-BINDING PROTEIN HMUV"/>
    <property type="match status" value="1"/>
</dbReference>
<dbReference type="Gene3D" id="3.40.50.300">
    <property type="entry name" value="P-loop containing nucleotide triphosphate hydrolases"/>
    <property type="match status" value="1"/>
</dbReference>
<dbReference type="InterPro" id="IPR003593">
    <property type="entry name" value="AAA+_ATPase"/>
</dbReference>
<dbReference type="RefSeq" id="WP_110363404.1">
    <property type="nucleotide sequence ID" value="NZ_QFLI01000013.1"/>
</dbReference>
<keyword evidence="8" id="KW-1185">Reference proteome</keyword>
<dbReference type="SMART" id="SM00382">
    <property type="entry name" value="AAA"/>
    <property type="match status" value="1"/>
</dbReference>
<dbReference type="SUPFAM" id="SSF52540">
    <property type="entry name" value="P-loop containing nucleoside triphosphate hydrolases"/>
    <property type="match status" value="1"/>
</dbReference>
<name>A0A2V3ZS00_9BACT</name>
<keyword evidence="2" id="KW-0547">Nucleotide-binding</keyword>
<keyword evidence="3 7" id="KW-0067">ATP-binding</keyword>
<dbReference type="GO" id="GO:0016887">
    <property type="term" value="F:ATP hydrolysis activity"/>
    <property type="evidence" value="ECO:0007669"/>
    <property type="project" value="InterPro"/>
</dbReference>
<dbReference type="Pfam" id="PF00005">
    <property type="entry name" value="ABC_tran"/>
    <property type="match status" value="1"/>
</dbReference>
<keyword evidence="1" id="KW-0813">Transport</keyword>
<dbReference type="PANTHER" id="PTHR42794:SF1">
    <property type="entry name" value="HEMIN IMPORT ATP-BINDING PROTEIN HMUV"/>
    <property type="match status" value="1"/>
</dbReference>
<evidence type="ECO:0000256" key="3">
    <source>
        <dbReference type="ARBA" id="ARBA00022840"/>
    </source>
</evidence>
<dbReference type="EMBL" id="QFLI01000013">
    <property type="protein sequence ID" value="PXX96052.1"/>
    <property type="molecule type" value="Genomic_DNA"/>
</dbReference>
<protein>
    <submittedName>
        <fullName evidence="7">Iron ABC transporter ATP-binding protein</fullName>
    </submittedName>
</protein>
<dbReference type="InterPro" id="IPR003439">
    <property type="entry name" value="ABC_transporter-like_ATP-bd"/>
</dbReference>
<dbReference type="CDD" id="cd03214">
    <property type="entry name" value="ABC_Iron-Siderophores_B12_Hemin"/>
    <property type="match status" value="1"/>
</dbReference>
<dbReference type="Proteomes" id="UP000248079">
    <property type="component" value="Unassembled WGS sequence"/>
</dbReference>
<evidence type="ECO:0000256" key="4">
    <source>
        <dbReference type="ARBA" id="ARBA00022967"/>
    </source>
</evidence>
<evidence type="ECO:0000313" key="8">
    <source>
        <dbReference type="Proteomes" id="UP000248079"/>
    </source>
</evidence>
<keyword evidence="4" id="KW-1278">Translocase</keyword>
<accession>A0A2V3ZS00</accession>
<comment type="caution">
    <text evidence="7">The sequence shown here is derived from an EMBL/GenBank/DDBJ whole genome shotgun (WGS) entry which is preliminary data.</text>
</comment>
<evidence type="ECO:0000313" key="7">
    <source>
        <dbReference type="EMBL" id="PXX96052.1"/>
    </source>
</evidence>
<gene>
    <name evidence="7" type="ORF">DF185_21090</name>
</gene>
<evidence type="ECO:0000256" key="5">
    <source>
        <dbReference type="ARBA" id="ARBA00037066"/>
    </source>
</evidence>
<reference evidence="7 8" key="1">
    <citation type="submission" date="2018-05" db="EMBL/GenBank/DDBJ databases">
        <title>Marinifilum breve JC075T sp. nov., a marine bacterium isolated from Yongle Blue Hole in the South China Sea.</title>
        <authorList>
            <person name="Fu T."/>
        </authorList>
    </citation>
    <scope>NUCLEOTIDE SEQUENCE [LARGE SCALE GENOMIC DNA]</scope>
    <source>
        <strain evidence="7 8">JC075</strain>
    </source>
</reference>
<dbReference type="GO" id="GO:0005524">
    <property type="term" value="F:ATP binding"/>
    <property type="evidence" value="ECO:0007669"/>
    <property type="project" value="UniProtKB-KW"/>
</dbReference>
<evidence type="ECO:0000256" key="2">
    <source>
        <dbReference type="ARBA" id="ARBA00022741"/>
    </source>
</evidence>
<dbReference type="AlphaFoldDB" id="A0A2V3ZS00"/>
<dbReference type="OrthoDB" id="9787851at2"/>
<sequence length="338" mass="37555">MAGKEILHINKLCIGYGKGKRAKVVHDQLQAKMFAGELVCLLGENGTGKSTLIRTICGFQPALGGEASLLEKDLLQLSEKELSTMAAVVLTDRVIVPNATVEELVGLGRSPYTGTFGILNDEDKDIVHTSIKKCGILHKKKERLSNLSDGEKQKAFIAKALAQDTQIIILDEPTAFLDMPARVEIMQLLRQIASNSGKSVLMSTHDLDLALQMADKLWLLSADKGLLTGTPEDLLLRNEFQTIFQNKGIEFDNKTGLFRVGYDCNREIPVKGHGFEYVLLRRAFARNGIKTIRKSEEDTTWLEVCKNGSISFKYFENGKCVGQEKTIENLLRLTLNNR</sequence>
<proteinExistence type="predicted"/>
<evidence type="ECO:0000256" key="1">
    <source>
        <dbReference type="ARBA" id="ARBA00022448"/>
    </source>
</evidence>
<evidence type="ECO:0000259" key="6">
    <source>
        <dbReference type="PROSITE" id="PS50893"/>
    </source>
</evidence>